<keyword evidence="3" id="KW-1185">Reference proteome</keyword>
<dbReference type="EMBL" id="BQNB010009682">
    <property type="protein sequence ID" value="GJS66921.1"/>
    <property type="molecule type" value="Genomic_DNA"/>
</dbReference>
<protein>
    <submittedName>
        <fullName evidence="2">Uncharacterized protein</fullName>
    </submittedName>
</protein>
<evidence type="ECO:0000313" key="2">
    <source>
        <dbReference type="EMBL" id="GJS66921.1"/>
    </source>
</evidence>
<evidence type="ECO:0000313" key="3">
    <source>
        <dbReference type="Proteomes" id="UP001151760"/>
    </source>
</evidence>
<sequence>MDYKRTKEYLPRVHRTRQMDEDLRESYRTLEKRLFHEGRIVTPSFIAENNMLPFFQAIGLEPFLTLNEPICPRFVVEFYHSLEVKRNEEDTPYIEFKLGQFTFKLTPSRILQTPHDLETFYSNEWSLNSLDNHPNSKFVGPKHDLVKKAITVPRTTRAQLLRDPNTLYVDDIRPDLKGWELFFKENFFCSIDKRNKVKACTAYMLYYLTIGRKFNFTSMIIYRMEEVIKKRKGPMPFAMLLTRLFNHILETNPQAIDRPARYTFHECVMDPLDISRNPSKEKGKNVISSPVISSSSSSSDDNEGPSFLEFYDELSDSEDLTKAQQEKRGMFKCLNRYVGTLTKYLEKQK</sequence>
<proteinExistence type="predicted"/>
<reference evidence="2" key="2">
    <citation type="submission" date="2022-01" db="EMBL/GenBank/DDBJ databases">
        <authorList>
            <person name="Yamashiro T."/>
            <person name="Shiraishi A."/>
            <person name="Satake H."/>
            <person name="Nakayama K."/>
        </authorList>
    </citation>
    <scope>NUCLEOTIDE SEQUENCE</scope>
</reference>
<organism evidence="2 3">
    <name type="scientific">Tanacetum coccineum</name>
    <dbReference type="NCBI Taxonomy" id="301880"/>
    <lineage>
        <taxon>Eukaryota</taxon>
        <taxon>Viridiplantae</taxon>
        <taxon>Streptophyta</taxon>
        <taxon>Embryophyta</taxon>
        <taxon>Tracheophyta</taxon>
        <taxon>Spermatophyta</taxon>
        <taxon>Magnoliopsida</taxon>
        <taxon>eudicotyledons</taxon>
        <taxon>Gunneridae</taxon>
        <taxon>Pentapetalae</taxon>
        <taxon>asterids</taxon>
        <taxon>campanulids</taxon>
        <taxon>Asterales</taxon>
        <taxon>Asteraceae</taxon>
        <taxon>Asteroideae</taxon>
        <taxon>Anthemideae</taxon>
        <taxon>Anthemidinae</taxon>
        <taxon>Tanacetum</taxon>
    </lineage>
</organism>
<gene>
    <name evidence="2" type="ORF">Tco_0681485</name>
</gene>
<dbReference type="Proteomes" id="UP001151760">
    <property type="component" value="Unassembled WGS sequence"/>
</dbReference>
<evidence type="ECO:0000256" key="1">
    <source>
        <dbReference type="SAM" id="MobiDB-lite"/>
    </source>
</evidence>
<feature type="region of interest" description="Disordered" evidence="1">
    <location>
        <begin position="275"/>
        <end position="304"/>
    </location>
</feature>
<comment type="caution">
    <text evidence="2">The sequence shown here is derived from an EMBL/GenBank/DDBJ whole genome shotgun (WGS) entry which is preliminary data.</text>
</comment>
<feature type="compositionally biased region" description="Low complexity" evidence="1">
    <location>
        <begin position="286"/>
        <end position="299"/>
    </location>
</feature>
<name>A0ABQ4XPF3_9ASTR</name>
<accession>A0ABQ4XPF3</accession>
<reference evidence="2" key="1">
    <citation type="journal article" date="2022" name="Int. J. Mol. Sci.">
        <title>Draft Genome of Tanacetum Coccineum: Genomic Comparison of Closely Related Tanacetum-Family Plants.</title>
        <authorList>
            <person name="Yamashiro T."/>
            <person name="Shiraishi A."/>
            <person name="Nakayama K."/>
            <person name="Satake H."/>
        </authorList>
    </citation>
    <scope>NUCLEOTIDE SEQUENCE</scope>
</reference>